<keyword evidence="4" id="KW-1185">Reference proteome</keyword>
<comment type="caution">
    <text evidence="3">The sequence shown here is derived from an EMBL/GenBank/DDBJ whole genome shotgun (WGS) entry which is preliminary data.</text>
</comment>
<dbReference type="PROSITE" id="PS51257">
    <property type="entry name" value="PROKAR_LIPOPROTEIN"/>
    <property type="match status" value="1"/>
</dbReference>
<protein>
    <recommendedName>
        <fullName evidence="2">DUF4350 domain-containing protein</fullName>
    </recommendedName>
</protein>
<dbReference type="Pfam" id="PF14258">
    <property type="entry name" value="DUF4350"/>
    <property type="match status" value="1"/>
</dbReference>
<dbReference type="InterPro" id="IPR025646">
    <property type="entry name" value="DUF4350"/>
</dbReference>
<sequence length="422" mass="48486">MTKASPWHILIGGLAVLSLCGCPATPWYETYDYEGREPYGLYGLYELLAARPEGIHLLTDSSDLAQLDSVTGTNYLFVGHSAQYREQAVTGLLDYVERGNTVFLAANEVPEDLAYHLFGDDCYYEAFEDYSYYSDERFPTVQVDSTVAYRYPAGDSFSLVCVRYRKPARFSLHTVSDRLLCDEALDNQVLGVLDTHGINFVRLGWGEGNFYFHANPIYFTNWFLVDSQAYRYPETMLSVIGEGPVYWDEYHRRYRQDPSSGPQTVQRDYTGGRNLLEGNPTLRYIQERRELAFAWYTLLTGVFLFVVFRGRRRQRVIPIIPPRENSSKRFIDTISRLVYQKGNHAALAQRELASLRFHLNHRRGVRWTEGQPPPADLAERTGLPEAVVERALTEIRVVRAGKKLEDGDLLRFYRAIEPLYGV</sequence>
<organism evidence="3 4">
    <name type="scientific">Neolewinella maritima</name>
    <dbReference type="NCBI Taxonomy" id="1383882"/>
    <lineage>
        <taxon>Bacteria</taxon>
        <taxon>Pseudomonadati</taxon>
        <taxon>Bacteroidota</taxon>
        <taxon>Saprospiria</taxon>
        <taxon>Saprospirales</taxon>
        <taxon>Lewinellaceae</taxon>
        <taxon>Neolewinella</taxon>
    </lineage>
</organism>
<dbReference type="Proteomes" id="UP000837803">
    <property type="component" value="Unassembled WGS sequence"/>
</dbReference>
<reference evidence="3" key="1">
    <citation type="submission" date="2021-12" db="EMBL/GenBank/DDBJ databases">
        <authorList>
            <person name="Rodrigo-Torres L."/>
            <person name="Arahal R. D."/>
            <person name="Lucena T."/>
        </authorList>
    </citation>
    <scope>NUCLEOTIDE SEQUENCE</scope>
    <source>
        <strain evidence="3">CECT 8419</strain>
    </source>
</reference>
<keyword evidence="1" id="KW-0472">Membrane</keyword>
<name>A0ABN8F808_9BACT</name>
<evidence type="ECO:0000313" key="4">
    <source>
        <dbReference type="Proteomes" id="UP000837803"/>
    </source>
</evidence>
<keyword evidence="1" id="KW-0812">Transmembrane</keyword>
<accession>A0ABN8F808</accession>
<evidence type="ECO:0000313" key="3">
    <source>
        <dbReference type="EMBL" id="CAH1001350.1"/>
    </source>
</evidence>
<feature type="transmembrane region" description="Helical" evidence="1">
    <location>
        <begin position="291"/>
        <end position="308"/>
    </location>
</feature>
<dbReference type="RefSeq" id="WP_238751197.1">
    <property type="nucleotide sequence ID" value="NZ_CAKLPZ010000002.1"/>
</dbReference>
<evidence type="ECO:0000256" key="1">
    <source>
        <dbReference type="SAM" id="Phobius"/>
    </source>
</evidence>
<proteinExistence type="predicted"/>
<feature type="domain" description="DUF4350" evidence="2">
    <location>
        <begin position="36"/>
        <end position="226"/>
    </location>
</feature>
<gene>
    <name evidence="3" type="ORF">LEM8419_02251</name>
</gene>
<keyword evidence="1" id="KW-1133">Transmembrane helix</keyword>
<dbReference type="EMBL" id="CAKLPZ010000002">
    <property type="protein sequence ID" value="CAH1001350.1"/>
    <property type="molecule type" value="Genomic_DNA"/>
</dbReference>
<evidence type="ECO:0000259" key="2">
    <source>
        <dbReference type="Pfam" id="PF14258"/>
    </source>
</evidence>